<evidence type="ECO:0000259" key="1">
    <source>
        <dbReference type="PROSITE" id="PS50181"/>
    </source>
</evidence>
<name>A0A2K1QXD1_9PEZI</name>
<dbReference type="Pfam" id="PF00646">
    <property type="entry name" value="F-box"/>
    <property type="match status" value="1"/>
</dbReference>
<dbReference type="InParanoid" id="A0A2K1QXD1"/>
<feature type="domain" description="F-box" evidence="1">
    <location>
        <begin position="75"/>
        <end position="121"/>
    </location>
</feature>
<proteinExistence type="predicted"/>
<dbReference type="InterPro" id="IPR036047">
    <property type="entry name" value="F-box-like_dom_sf"/>
</dbReference>
<organism evidence="2 3">
    <name type="scientific">Sphaceloma murrayae</name>
    <dbReference type="NCBI Taxonomy" id="2082308"/>
    <lineage>
        <taxon>Eukaryota</taxon>
        <taxon>Fungi</taxon>
        <taxon>Dikarya</taxon>
        <taxon>Ascomycota</taxon>
        <taxon>Pezizomycotina</taxon>
        <taxon>Dothideomycetes</taxon>
        <taxon>Dothideomycetidae</taxon>
        <taxon>Myriangiales</taxon>
        <taxon>Elsinoaceae</taxon>
        <taxon>Sphaceloma</taxon>
    </lineage>
</organism>
<sequence length="344" mass="38968">MSYIAVLTQLAITNRENLYRARAAITKPEDNEPLATIYTKQNICDHTLDDAQLAIRCPLDNGGHINASSSPRYPAGRLDQLPAELLTQVLLWLDLPSLTDFRRVNRRTMELVDSIPQYDAIVKHCPNILRAVISLQANAFSCGQLYATLGTTQCSTCEHYGDHLYLIDCRRVCYPCFAVRQDYFPLTIGRATAFFHPEQRKPTTARQRLQAADIPSVLSLPGRYCTSRDNEGGTLVRKRLRLFDRRGIVGDRDMAGAPSVPKIDKTIREPQRFMAIITAPYLFDAGRQADWGHFCAGCRDSNDWKGKHFRYRYTEAGMVEHVARYGVVEESSRVPGMMRHVMPV</sequence>
<accession>A0A2K1QXD1</accession>
<dbReference type="PROSITE" id="PS50181">
    <property type="entry name" value="FBOX"/>
    <property type="match status" value="1"/>
</dbReference>
<dbReference type="InterPro" id="IPR001810">
    <property type="entry name" value="F-box_dom"/>
</dbReference>
<protein>
    <submittedName>
        <fullName evidence="2">Nucleic-acid-binding protein from mobile element jockey</fullName>
    </submittedName>
</protein>
<evidence type="ECO:0000313" key="2">
    <source>
        <dbReference type="EMBL" id="PNS19669.1"/>
    </source>
</evidence>
<reference evidence="2 3" key="1">
    <citation type="submission" date="2017-06" db="EMBL/GenBank/DDBJ databases">
        <title>Draft genome sequence of a variant of Elsinoe murrayae.</title>
        <authorList>
            <person name="Cheng Q."/>
        </authorList>
    </citation>
    <scope>NUCLEOTIDE SEQUENCE [LARGE SCALE GENOMIC DNA]</scope>
    <source>
        <strain evidence="2 3">CQ-2017a</strain>
    </source>
</reference>
<dbReference type="AlphaFoldDB" id="A0A2K1QXD1"/>
<dbReference type="STRING" id="2082308.A0A2K1QXD1"/>
<dbReference type="OrthoDB" id="2687876at2759"/>
<comment type="caution">
    <text evidence="2">The sequence shown here is derived from an EMBL/GenBank/DDBJ whole genome shotgun (WGS) entry which is preliminary data.</text>
</comment>
<evidence type="ECO:0000313" key="3">
    <source>
        <dbReference type="Proteomes" id="UP000243797"/>
    </source>
</evidence>
<gene>
    <name evidence="2" type="ORF">CAC42_7513</name>
</gene>
<keyword evidence="3" id="KW-1185">Reference proteome</keyword>
<dbReference type="Proteomes" id="UP000243797">
    <property type="component" value="Unassembled WGS sequence"/>
</dbReference>
<dbReference type="EMBL" id="NKHZ01000031">
    <property type="protein sequence ID" value="PNS19669.1"/>
    <property type="molecule type" value="Genomic_DNA"/>
</dbReference>
<dbReference type="SUPFAM" id="SSF81383">
    <property type="entry name" value="F-box domain"/>
    <property type="match status" value="1"/>
</dbReference>